<comment type="caution">
    <text evidence="1">The sequence shown here is derived from an EMBL/GenBank/DDBJ whole genome shotgun (WGS) entry which is preliminary data.</text>
</comment>
<dbReference type="PANTHER" id="PTHR32303:SF10">
    <property type="entry name" value="OUTER MEMBRANE PROTEIN ASSEMBLY FACTOR BAMB"/>
    <property type="match status" value="1"/>
</dbReference>
<evidence type="ECO:0000313" key="2">
    <source>
        <dbReference type="Proteomes" id="UP001396334"/>
    </source>
</evidence>
<gene>
    <name evidence="1" type="ORF">V6N11_023243</name>
</gene>
<organism evidence="1 2">
    <name type="scientific">Hibiscus sabdariffa</name>
    <name type="common">roselle</name>
    <dbReference type="NCBI Taxonomy" id="183260"/>
    <lineage>
        <taxon>Eukaryota</taxon>
        <taxon>Viridiplantae</taxon>
        <taxon>Streptophyta</taxon>
        <taxon>Embryophyta</taxon>
        <taxon>Tracheophyta</taxon>
        <taxon>Spermatophyta</taxon>
        <taxon>Magnoliopsida</taxon>
        <taxon>eudicotyledons</taxon>
        <taxon>Gunneridae</taxon>
        <taxon>Pentapetalae</taxon>
        <taxon>rosids</taxon>
        <taxon>malvids</taxon>
        <taxon>Malvales</taxon>
        <taxon>Malvaceae</taxon>
        <taxon>Malvoideae</taxon>
        <taxon>Hibiscus</taxon>
    </lineage>
</organism>
<proteinExistence type="predicted"/>
<keyword evidence="2" id="KW-1185">Reference proteome</keyword>
<name>A0ABR2TLM9_9ROSI</name>
<evidence type="ECO:0000313" key="1">
    <source>
        <dbReference type="EMBL" id="KAK9038368.1"/>
    </source>
</evidence>
<reference evidence="1 2" key="1">
    <citation type="journal article" date="2024" name="G3 (Bethesda)">
        <title>Genome assembly of Hibiscus sabdariffa L. provides insights into metabolisms of medicinal natural products.</title>
        <authorList>
            <person name="Kim T."/>
        </authorList>
    </citation>
    <scope>NUCLEOTIDE SEQUENCE [LARGE SCALE GENOMIC DNA]</scope>
    <source>
        <strain evidence="1">TK-2024</strain>
        <tissue evidence="1">Old leaves</tissue>
    </source>
</reference>
<accession>A0ABR2TLM9</accession>
<sequence>MALDGCSIFELVSFISPRLKPLSVSSKGDCSVFSSSSVDNFGNRGEYAGAPIWGSSPATDVSRNLVYIATGNLYSAPQNITDCQERQSNQSQVPPTHSDENFYDVWFFACNDLSVPDCPPGPNPDADFAEAPMMLSFYVNGIKKDIVVALQNIGFAWTLDRES</sequence>
<dbReference type="PANTHER" id="PTHR32303">
    <property type="entry name" value="QUINOPROTEIN ALCOHOL DEHYDROGENASE (CYTOCHROME C)"/>
    <property type="match status" value="1"/>
</dbReference>
<dbReference type="Proteomes" id="UP001396334">
    <property type="component" value="Unassembled WGS sequence"/>
</dbReference>
<protein>
    <submittedName>
        <fullName evidence="1">Uncharacterized protein</fullName>
    </submittedName>
</protein>
<dbReference type="EMBL" id="JBBPBN010000005">
    <property type="protein sequence ID" value="KAK9038368.1"/>
    <property type="molecule type" value="Genomic_DNA"/>
</dbReference>